<dbReference type="EMBL" id="CABDUW010000029">
    <property type="protein sequence ID" value="VTJ53514.1"/>
    <property type="molecule type" value="Genomic_DNA"/>
</dbReference>
<gene>
    <name evidence="2" type="ORF">MONAX_5E032119</name>
</gene>
<organism evidence="2 3">
    <name type="scientific">Marmota monax</name>
    <name type="common">Woodchuck</name>
    <dbReference type="NCBI Taxonomy" id="9995"/>
    <lineage>
        <taxon>Eukaryota</taxon>
        <taxon>Metazoa</taxon>
        <taxon>Chordata</taxon>
        <taxon>Craniata</taxon>
        <taxon>Vertebrata</taxon>
        <taxon>Euteleostomi</taxon>
        <taxon>Mammalia</taxon>
        <taxon>Eutheria</taxon>
        <taxon>Euarchontoglires</taxon>
        <taxon>Glires</taxon>
        <taxon>Rodentia</taxon>
        <taxon>Sciuromorpha</taxon>
        <taxon>Sciuridae</taxon>
        <taxon>Xerinae</taxon>
        <taxon>Marmotini</taxon>
        <taxon>Marmota</taxon>
    </lineage>
</organism>
<dbReference type="AlphaFoldDB" id="A0A5E4A8Q1"/>
<accession>A0A5E4A8Q1</accession>
<evidence type="ECO:0000313" key="2">
    <source>
        <dbReference type="EMBL" id="VTJ53514.1"/>
    </source>
</evidence>
<feature type="region of interest" description="Disordered" evidence="1">
    <location>
        <begin position="35"/>
        <end position="56"/>
    </location>
</feature>
<feature type="non-terminal residue" evidence="2">
    <location>
        <position position="1"/>
    </location>
</feature>
<sequence>LKQLQHKGVQDTGAAVSMRKWNRATVTTYFVHSQPRPFINGRSTGQTQAARPASAP</sequence>
<reference evidence="2" key="1">
    <citation type="submission" date="2019-04" db="EMBL/GenBank/DDBJ databases">
        <authorList>
            <person name="Alioto T."/>
            <person name="Alioto T."/>
        </authorList>
    </citation>
    <scope>NUCLEOTIDE SEQUENCE [LARGE SCALE GENOMIC DNA]</scope>
</reference>
<proteinExistence type="predicted"/>
<comment type="caution">
    <text evidence="2">The sequence shown here is derived from an EMBL/GenBank/DDBJ whole genome shotgun (WGS) entry which is preliminary data.</text>
</comment>
<name>A0A5E4A8Q1_MARMO</name>
<keyword evidence="3" id="KW-1185">Reference proteome</keyword>
<protein>
    <submittedName>
        <fullName evidence="2">Uncharacterized protein</fullName>
    </submittedName>
</protein>
<dbReference type="Proteomes" id="UP000335636">
    <property type="component" value="Unassembled WGS sequence"/>
</dbReference>
<evidence type="ECO:0000313" key="3">
    <source>
        <dbReference type="Proteomes" id="UP000335636"/>
    </source>
</evidence>
<evidence type="ECO:0000256" key="1">
    <source>
        <dbReference type="SAM" id="MobiDB-lite"/>
    </source>
</evidence>